<dbReference type="Proteomes" id="UP001151760">
    <property type="component" value="Unassembled WGS sequence"/>
</dbReference>
<organism evidence="2 3">
    <name type="scientific">Tanacetum coccineum</name>
    <dbReference type="NCBI Taxonomy" id="301880"/>
    <lineage>
        <taxon>Eukaryota</taxon>
        <taxon>Viridiplantae</taxon>
        <taxon>Streptophyta</taxon>
        <taxon>Embryophyta</taxon>
        <taxon>Tracheophyta</taxon>
        <taxon>Spermatophyta</taxon>
        <taxon>Magnoliopsida</taxon>
        <taxon>eudicotyledons</taxon>
        <taxon>Gunneridae</taxon>
        <taxon>Pentapetalae</taxon>
        <taxon>asterids</taxon>
        <taxon>campanulids</taxon>
        <taxon>Asterales</taxon>
        <taxon>Asteraceae</taxon>
        <taxon>Asteroideae</taxon>
        <taxon>Anthemideae</taxon>
        <taxon>Anthemidinae</taxon>
        <taxon>Tanacetum</taxon>
    </lineage>
</organism>
<reference evidence="2" key="2">
    <citation type="submission" date="2022-01" db="EMBL/GenBank/DDBJ databases">
        <authorList>
            <person name="Yamashiro T."/>
            <person name="Shiraishi A."/>
            <person name="Satake H."/>
            <person name="Nakayama K."/>
        </authorList>
    </citation>
    <scope>NUCLEOTIDE SEQUENCE</scope>
</reference>
<name>A0ABQ5CQL5_9ASTR</name>
<evidence type="ECO:0000313" key="2">
    <source>
        <dbReference type="EMBL" id="GJT28737.1"/>
    </source>
</evidence>
<evidence type="ECO:0000313" key="3">
    <source>
        <dbReference type="Proteomes" id="UP001151760"/>
    </source>
</evidence>
<feature type="coiled-coil region" evidence="1">
    <location>
        <begin position="62"/>
        <end position="89"/>
    </location>
</feature>
<evidence type="ECO:0008006" key="4">
    <source>
        <dbReference type="Google" id="ProtNLM"/>
    </source>
</evidence>
<protein>
    <recommendedName>
        <fullName evidence="4">DUF2382 domain-containing protein</fullName>
    </recommendedName>
</protein>
<accession>A0ABQ5CQL5</accession>
<keyword evidence="1" id="KW-0175">Coiled coil</keyword>
<keyword evidence="3" id="KW-1185">Reference proteome</keyword>
<dbReference type="EMBL" id="BQNB010014486">
    <property type="protein sequence ID" value="GJT28737.1"/>
    <property type="molecule type" value="Genomic_DNA"/>
</dbReference>
<reference evidence="2" key="1">
    <citation type="journal article" date="2022" name="Int. J. Mol. Sci.">
        <title>Draft Genome of Tanacetum Coccineum: Genomic Comparison of Closely Related Tanacetum-Family Plants.</title>
        <authorList>
            <person name="Yamashiro T."/>
            <person name="Shiraishi A."/>
            <person name="Nakayama K."/>
            <person name="Satake H."/>
        </authorList>
    </citation>
    <scope>NUCLEOTIDE SEQUENCE</scope>
</reference>
<proteinExistence type="predicted"/>
<sequence length="96" mass="11054">MEVVKQIDLNKQVVESDNELESDTEDVLPEVVDPDAVIEEVTLLVITEESHEIPLESHEIPEESLEIQVESHEIQVESHEIKVESQEIQRDSRRIT</sequence>
<evidence type="ECO:0000256" key="1">
    <source>
        <dbReference type="SAM" id="Coils"/>
    </source>
</evidence>
<comment type="caution">
    <text evidence="2">The sequence shown here is derived from an EMBL/GenBank/DDBJ whole genome shotgun (WGS) entry which is preliminary data.</text>
</comment>
<gene>
    <name evidence="2" type="ORF">Tco_0909012</name>
</gene>